<name>B9L6Q2_NAUPA</name>
<dbReference type="Proteomes" id="UP000000448">
    <property type="component" value="Chromosome"/>
</dbReference>
<organism evidence="1 2">
    <name type="scientific">Nautilia profundicola (strain ATCC BAA-1463 / DSM 18972 / AmH)</name>
    <dbReference type="NCBI Taxonomy" id="598659"/>
    <lineage>
        <taxon>Bacteria</taxon>
        <taxon>Pseudomonadati</taxon>
        <taxon>Campylobacterota</taxon>
        <taxon>Epsilonproteobacteria</taxon>
        <taxon>Nautiliales</taxon>
        <taxon>Nautiliaceae</taxon>
        <taxon>Nautilia</taxon>
    </lineage>
</organism>
<dbReference type="STRING" id="598659.NAMH_1660"/>
<accession>B9L6Q2</accession>
<gene>
    <name evidence="1" type="ordered locus">NAMH_1660</name>
</gene>
<dbReference type="EMBL" id="CP001279">
    <property type="protein sequence ID" value="ACM92607.1"/>
    <property type="molecule type" value="Genomic_DNA"/>
</dbReference>
<evidence type="ECO:0000313" key="2">
    <source>
        <dbReference type="Proteomes" id="UP000000448"/>
    </source>
</evidence>
<dbReference type="AlphaFoldDB" id="B9L6Q2"/>
<keyword evidence="2" id="KW-1185">Reference proteome</keyword>
<dbReference type="KEGG" id="nam:NAMH_1660"/>
<protein>
    <submittedName>
        <fullName evidence="1">Uncharacterized protein</fullName>
    </submittedName>
</protein>
<dbReference type="HOGENOM" id="CLU_2807953_0_0_7"/>
<reference evidence="1 2" key="1">
    <citation type="journal article" date="2009" name="PLoS Genet.">
        <title>Adaptations to submarine hydrothermal environments exemplified by the genome of Nautilia profundicola.</title>
        <authorList>
            <person name="Campbell B.J."/>
            <person name="Smith J.L."/>
            <person name="Hanson T.E."/>
            <person name="Klotz M.G."/>
            <person name="Stein L.Y."/>
            <person name="Lee C.K."/>
            <person name="Wu D."/>
            <person name="Robinson J.M."/>
            <person name="Khouri H.M."/>
            <person name="Eisen J.A."/>
            <person name="Cary S.C."/>
        </authorList>
    </citation>
    <scope>NUCLEOTIDE SEQUENCE [LARGE SCALE GENOMIC DNA]</scope>
    <source>
        <strain evidence="2">ATCC BAA-1463 / DSM 18972 / AmH</strain>
    </source>
</reference>
<sequence>MKTLDNNYSTTKLCYKLLADKYLDENGKIKKEYKFKLSYPEFGIVDSKISAKKDENLIHIYFYMKRK</sequence>
<evidence type="ECO:0000313" key="1">
    <source>
        <dbReference type="EMBL" id="ACM92607.1"/>
    </source>
</evidence>
<proteinExistence type="predicted"/>